<dbReference type="InterPro" id="IPR000182">
    <property type="entry name" value="GNAT_dom"/>
</dbReference>
<dbReference type="InterPro" id="IPR016181">
    <property type="entry name" value="Acyl_CoA_acyltransferase"/>
</dbReference>
<dbReference type="OrthoDB" id="2861902at2"/>
<dbReference type="Pfam" id="PF00583">
    <property type="entry name" value="Acetyltransf_1"/>
    <property type="match status" value="2"/>
</dbReference>
<dbReference type="PANTHER" id="PTHR43877">
    <property type="entry name" value="AMINOALKYLPHOSPHONATE N-ACETYLTRANSFERASE-RELATED-RELATED"/>
    <property type="match status" value="1"/>
</dbReference>
<proteinExistence type="predicted"/>
<keyword evidence="1 4" id="KW-0808">Transferase</keyword>
<sequence length="318" mass="36045">MQEIRWRIRLYIAATDASAVFLLWQAALGELWPIDFERFQQILAAPFAQHFVAWENGEAIGFVATSQSERWGKRSGHLLALMVTPSHQGQGLGLALHEKALTYLYEASLNSIELAWVSPCFWWGIPINLPHALAFFQAQGWKIRETVYDLTRDLSHYTVPSHIYQRLSDQQISLAQANPKDAQAILNFVDYECADRLSNYQYLLNLGDYQDILLARTQDGIVVGALLLSTPQSHPARMDVVWRATLGWNTGSIDALSVAGYAQGRGIGTALLARACELLKERGVYNSYIGWVWPSDAGFYARLGYRKWRVYEMSSRRL</sequence>
<dbReference type="KEGG" id="kbs:EPA93_42400"/>
<dbReference type="EMBL" id="CP035758">
    <property type="protein sequence ID" value="QBD82278.1"/>
    <property type="molecule type" value="Genomic_DNA"/>
</dbReference>
<gene>
    <name evidence="4" type="ORF">EPA93_42400</name>
</gene>
<evidence type="ECO:0000256" key="2">
    <source>
        <dbReference type="ARBA" id="ARBA00023315"/>
    </source>
</evidence>
<feature type="domain" description="N-acetyltransferase" evidence="3">
    <location>
        <begin position="172"/>
        <end position="318"/>
    </location>
</feature>
<evidence type="ECO:0000259" key="3">
    <source>
        <dbReference type="PROSITE" id="PS51186"/>
    </source>
</evidence>
<organism evidence="4 5">
    <name type="scientific">Ktedonosporobacter rubrisoli</name>
    <dbReference type="NCBI Taxonomy" id="2509675"/>
    <lineage>
        <taxon>Bacteria</taxon>
        <taxon>Bacillati</taxon>
        <taxon>Chloroflexota</taxon>
        <taxon>Ktedonobacteria</taxon>
        <taxon>Ktedonobacterales</taxon>
        <taxon>Ktedonosporobacteraceae</taxon>
        <taxon>Ktedonosporobacter</taxon>
    </lineage>
</organism>
<name>A0A4P6K260_KTERU</name>
<feature type="domain" description="N-acetyltransferase" evidence="3">
    <location>
        <begin position="8"/>
        <end position="160"/>
    </location>
</feature>
<dbReference type="InterPro" id="IPR050832">
    <property type="entry name" value="Bact_Acetyltransf"/>
</dbReference>
<protein>
    <submittedName>
        <fullName evidence="4">GNAT family N-acetyltransferase</fullName>
    </submittedName>
</protein>
<evidence type="ECO:0000313" key="4">
    <source>
        <dbReference type="EMBL" id="QBD82278.1"/>
    </source>
</evidence>
<dbReference type="RefSeq" id="WP_129893347.1">
    <property type="nucleotide sequence ID" value="NZ_CP035758.1"/>
</dbReference>
<dbReference type="CDD" id="cd04301">
    <property type="entry name" value="NAT_SF"/>
    <property type="match status" value="2"/>
</dbReference>
<keyword evidence="2" id="KW-0012">Acyltransferase</keyword>
<dbReference type="Proteomes" id="UP000290365">
    <property type="component" value="Chromosome"/>
</dbReference>
<accession>A0A4P6K260</accession>
<keyword evidence="5" id="KW-1185">Reference proteome</keyword>
<evidence type="ECO:0000256" key="1">
    <source>
        <dbReference type="ARBA" id="ARBA00022679"/>
    </source>
</evidence>
<dbReference type="PROSITE" id="PS51186">
    <property type="entry name" value="GNAT"/>
    <property type="match status" value="2"/>
</dbReference>
<dbReference type="SUPFAM" id="SSF55729">
    <property type="entry name" value="Acyl-CoA N-acyltransferases (Nat)"/>
    <property type="match status" value="2"/>
</dbReference>
<reference evidence="4 5" key="1">
    <citation type="submission" date="2019-01" db="EMBL/GenBank/DDBJ databases">
        <title>Ktedonosporobacter rubrisoli SCAWS-G2.</title>
        <authorList>
            <person name="Huang Y."/>
            <person name="Yan B."/>
        </authorList>
    </citation>
    <scope>NUCLEOTIDE SEQUENCE [LARGE SCALE GENOMIC DNA]</scope>
    <source>
        <strain evidence="4 5">SCAWS-G2</strain>
    </source>
</reference>
<dbReference type="GO" id="GO:0016747">
    <property type="term" value="F:acyltransferase activity, transferring groups other than amino-acyl groups"/>
    <property type="evidence" value="ECO:0007669"/>
    <property type="project" value="InterPro"/>
</dbReference>
<evidence type="ECO:0000313" key="5">
    <source>
        <dbReference type="Proteomes" id="UP000290365"/>
    </source>
</evidence>
<dbReference type="AlphaFoldDB" id="A0A4P6K260"/>
<dbReference type="Gene3D" id="3.40.630.30">
    <property type="match status" value="2"/>
</dbReference>